<dbReference type="WBParaSite" id="ECPE_0000932301-mRNA-1">
    <property type="protein sequence ID" value="ECPE_0000932301-mRNA-1"/>
    <property type="gene ID" value="ECPE_0000932301"/>
</dbReference>
<evidence type="ECO:0000313" key="3">
    <source>
        <dbReference type="WBParaSite" id="ECPE_0000932301-mRNA-1"/>
    </source>
</evidence>
<dbReference type="EMBL" id="UZAN01047187">
    <property type="protein sequence ID" value="VDP85128.1"/>
    <property type="molecule type" value="Genomic_DNA"/>
</dbReference>
<name>A0A183AQR0_9TREM</name>
<sequence length="521" mass="58368">MIFYLVKIQAGTRDQKHHSTVEFHLHIDCFAGSKMLNKSPGWSRINWSYENQQLLNDEAPGSAAFPKIPRHFELRYRIAIQQFGCIPSIRINCNATEGIILNDLRLESVGGDMKCPSVTSDRMHSVPNSVHKYLDIGTLCATGYSNSWLCQLIALKPKDAEETILINRPKHVIVNADILQAGGPEKMSFSIWCKGTSTRNISYCHLSLISMMIGENVADLTNETTLSADFNGSQMNRMTFSVDAKKLEELRKKNLGEVIAFEISIRMVDMATENGQKILILMKTVGDVSCEEDFRLSIENTTNLKASLGTQIRTSAMDTYPGQVKSLYTAATWMGPMRFGVKWTLLVSAEFAESFHFTNNRDVNIMSQTIEVVCFVYDHTPKLENAVSFATTHLVLHRSRNSHAKLLPLYSGNSDDCRVRITSALCPSLDTPPEWCRRPSEHNAMNVTWPNAFAHGDVEKWIRDLELIVSCNGIKGSAYLIAAFGSLLTGLVRTAYDLNLESNQALDYENLLFALVAKFSK</sequence>
<evidence type="ECO:0000313" key="2">
    <source>
        <dbReference type="Proteomes" id="UP000272942"/>
    </source>
</evidence>
<evidence type="ECO:0000313" key="1">
    <source>
        <dbReference type="EMBL" id="VDP85128.1"/>
    </source>
</evidence>
<reference evidence="3" key="1">
    <citation type="submission" date="2016-06" db="UniProtKB">
        <authorList>
            <consortium name="WormBaseParasite"/>
        </authorList>
    </citation>
    <scope>IDENTIFICATION</scope>
</reference>
<accession>A0A183AQR0</accession>
<keyword evidence="2" id="KW-1185">Reference proteome</keyword>
<protein>
    <submittedName>
        <fullName evidence="3">REJ domain-containing protein</fullName>
    </submittedName>
</protein>
<gene>
    <name evidence="1" type="ORF">ECPE_LOCUS9295</name>
</gene>
<dbReference type="AlphaFoldDB" id="A0A183AQR0"/>
<reference evidence="1 2" key="2">
    <citation type="submission" date="2018-11" db="EMBL/GenBank/DDBJ databases">
        <authorList>
            <consortium name="Pathogen Informatics"/>
        </authorList>
    </citation>
    <scope>NUCLEOTIDE SEQUENCE [LARGE SCALE GENOMIC DNA]</scope>
    <source>
        <strain evidence="1 2">Egypt</strain>
    </source>
</reference>
<proteinExistence type="predicted"/>
<organism evidence="3">
    <name type="scientific">Echinostoma caproni</name>
    <dbReference type="NCBI Taxonomy" id="27848"/>
    <lineage>
        <taxon>Eukaryota</taxon>
        <taxon>Metazoa</taxon>
        <taxon>Spiralia</taxon>
        <taxon>Lophotrochozoa</taxon>
        <taxon>Platyhelminthes</taxon>
        <taxon>Trematoda</taxon>
        <taxon>Digenea</taxon>
        <taxon>Plagiorchiida</taxon>
        <taxon>Echinostomata</taxon>
        <taxon>Echinostomatoidea</taxon>
        <taxon>Echinostomatidae</taxon>
        <taxon>Echinostoma</taxon>
    </lineage>
</organism>
<dbReference type="Proteomes" id="UP000272942">
    <property type="component" value="Unassembled WGS sequence"/>
</dbReference>